<dbReference type="InterPro" id="IPR000160">
    <property type="entry name" value="GGDEF_dom"/>
</dbReference>
<dbReference type="InterPro" id="IPR029787">
    <property type="entry name" value="Nucleotide_cyclase"/>
</dbReference>
<dbReference type="PANTHER" id="PTHR33121">
    <property type="entry name" value="CYCLIC DI-GMP PHOSPHODIESTERASE PDEF"/>
    <property type="match status" value="1"/>
</dbReference>
<dbReference type="InterPro" id="IPR035919">
    <property type="entry name" value="EAL_sf"/>
</dbReference>
<dbReference type="InterPro" id="IPR042461">
    <property type="entry name" value="LapD_MoxY_peri_C"/>
</dbReference>
<organism evidence="3 4">
    <name type="scientific">Campylobacter canadensis</name>
    <dbReference type="NCBI Taxonomy" id="449520"/>
    <lineage>
        <taxon>Bacteria</taxon>
        <taxon>Pseudomonadati</taxon>
        <taxon>Campylobacterota</taxon>
        <taxon>Epsilonproteobacteria</taxon>
        <taxon>Campylobacterales</taxon>
        <taxon>Campylobacteraceae</taxon>
        <taxon>Campylobacter</taxon>
    </lineage>
</organism>
<name>A0ABS7WRP1_9BACT</name>
<dbReference type="SMART" id="SM00052">
    <property type="entry name" value="EAL"/>
    <property type="match status" value="1"/>
</dbReference>
<dbReference type="CDD" id="cd01948">
    <property type="entry name" value="EAL"/>
    <property type="match status" value="1"/>
</dbReference>
<comment type="caution">
    <text evidence="3">The sequence shown here is derived from an EMBL/GenBank/DDBJ whole genome shotgun (WGS) entry which is preliminary data.</text>
</comment>
<keyword evidence="1" id="KW-1133">Transmembrane helix</keyword>
<dbReference type="InterPro" id="IPR050706">
    <property type="entry name" value="Cyclic-di-GMP_PDE-like"/>
</dbReference>
<reference evidence="3 4" key="1">
    <citation type="submission" date="2020-07" db="EMBL/GenBank/DDBJ databases">
        <title>Transfer of Campylobacter canadensis to the novel genus Avispirillum gen. nov., that also includes two novel species recovered from migratory waterfowl: Avispirillum anseris sp. nov. and Avispirillum brantae sp. nov.</title>
        <authorList>
            <person name="Miller W.G."/>
            <person name="Chapman M.H."/>
            <person name="Yee E."/>
            <person name="Inglis G.D."/>
        </authorList>
    </citation>
    <scope>NUCLEOTIDE SEQUENCE [LARGE SCALE GENOMIC DNA]</scope>
    <source>
        <strain evidence="3 4">L283</strain>
    </source>
</reference>
<dbReference type="RefSeq" id="WP_224325084.1">
    <property type="nucleotide sequence ID" value="NZ_JACGBB010000001.1"/>
</dbReference>
<dbReference type="Gene3D" id="6.20.270.20">
    <property type="entry name" value="LapD/MoxY periplasmic domain"/>
    <property type="match status" value="1"/>
</dbReference>
<dbReference type="SUPFAM" id="SSF141868">
    <property type="entry name" value="EAL domain-like"/>
    <property type="match status" value="1"/>
</dbReference>
<dbReference type="Gene3D" id="6.10.340.10">
    <property type="match status" value="1"/>
</dbReference>
<dbReference type="Gene3D" id="3.30.70.270">
    <property type="match status" value="1"/>
</dbReference>
<gene>
    <name evidence="3" type="ORF">AVCANL283_00635</name>
</gene>
<dbReference type="SUPFAM" id="SSF55073">
    <property type="entry name" value="Nucleotide cyclase"/>
    <property type="match status" value="1"/>
</dbReference>
<dbReference type="PANTHER" id="PTHR33121:SF79">
    <property type="entry name" value="CYCLIC DI-GMP PHOSPHODIESTERASE PDED-RELATED"/>
    <property type="match status" value="1"/>
</dbReference>
<proteinExistence type="predicted"/>
<evidence type="ECO:0000259" key="2">
    <source>
        <dbReference type="PROSITE" id="PS50883"/>
    </source>
</evidence>
<dbReference type="InterPro" id="IPR032244">
    <property type="entry name" value="LapD_MoxY_N"/>
</dbReference>
<dbReference type="Pfam" id="PF16448">
    <property type="entry name" value="LapD_MoxY_N"/>
    <property type="match status" value="1"/>
</dbReference>
<feature type="domain" description="EAL" evidence="2">
    <location>
        <begin position="397"/>
        <end position="624"/>
    </location>
</feature>
<evidence type="ECO:0000256" key="1">
    <source>
        <dbReference type="SAM" id="Phobius"/>
    </source>
</evidence>
<protein>
    <submittedName>
        <fullName evidence="3">EAL domain-containing protein</fullName>
    </submittedName>
</protein>
<feature type="transmembrane region" description="Helical" evidence="1">
    <location>
        <begin position="6"/>
        <end position="24"/>
    </location>
</feature>
<feature type="transmembrane region" description="Helical" evidence="1">
    <location>
        <begin position="151"/>
        <end position="174"/>
    </location>
</feature>
<keyword evidence="4" id="KW-1185">Reference proteome</keyword>
<keyword evidence="1" id="KW-0472">Membrane</keyword>
<dbReference type="Proteomes" id="UP000786183">
    <property type="component" value="Unassembled WGS sequence"/>
</dbReference>
<dbReference type="InterPro" id="IPR043128">
    <property type="entry name" value="Rev_trsase/Diguanyl_cyclase"/>
</dbReference>
<dbReference type="InterPro" id="IPR001633">
    <property type="entry name" value="EAL_dom"/>
</dbReference>
<dbReference type="Pfam" id="PF00990">
    <property type="entry name" value="GGDEF"/>
    <property type="match status" value="1"/>
</dbReference>
<keyword evidence="1" id="KW-0812">Transmembrane</keyword>
<dbReference type="Gene3D" id="3.30.110.200">
    <property type="match status" value="1"/>
</dbReference>
<dbReference type="PROSITE" id="PS50883">
    <property type="entry name" value="EAL"/>
    <property type="match status" value="1"/>
</dbReference>
<accession>A0ABS7WRP1</accession>
<dbReference type="EMBL" id="JACGBB010000001">
    <property type="protein sequence ID" value="MBZ7986619.1"/>
    <property type="molecule type" value="Genomic_DNA"/>
</dbReference>
<dbReference type="Gene3D" id="3.20.20.450">
    <property type="entry name" value="EAL domain"/>
    <property type="match status" value="1"/>
</dbReference>
<evidence type="ECO:0000313" key="4">
    <source>
        <dbReference type="Proteomes" id="UP000786183"/>
    </source>
</evidence>
<dbReference type="Pfam" id="PF00563">
    <property type="entry name" value="EAL"/>
    <property type="match status" value="1"/>
</dbReference>
<evidence type="ECO:0000313" key="3">
    <source>
        <dbReference type="EMBL" id="MBZ7986619.1"/>
    </source>
</evidence>
<sequence>MTLFKQILIGSVLFIFIILGIVAIKDYKTSNDFIQTQLQINAEHTAKSLGLSISTLSEITPDSVGLLINAIFDSGVYEQIKFLDANSNIIYDRKLEEHAYYGVSKWFIDLVDFTPPSVEFEIRQWNKIGTLIVQISPVFAYEQLYTTLKDLFISLGIICALSLIFVFFALKALFRPLELVRQQAEAILENIFIVQDKLPFTQEVKKMVQAMNSMVGKVRDIFEREAGTIDRYNELLYKDERTNLYNRRYFINQYEQNLNSEEYSNGFLFVLSIKETYNVKKILGFAKALNFFNELAAVLKTYEKENVFILNENDFAILSKNRQEFKRECINVIELVKELFEKYNLDSSEFKVNAALAYFDKIKYNELLVRIDHLLLRAKNNFSIEENIAENELLLGKQEYKDFILNAMNNDEFCFVQQDVLSNVELLHSELYLRLKLNGELMSASFFMPIVSALNINEELDMYVLSKAISNEFYVPIAINISNDLIKEKNYKLLQKILKNKNVNQKIYFELAMNSLINISDLVAFVKFIKQFNISLGLDHFALNKEYLLALNELNVSYLKIQASMLLDLLEDNNTSGAKNAMQTIINSKGVKIIAIGIENSEQKEKLQKIGIEYMQGRYISEIK</sequence>